<sequence length="139" mass="15284">MDMGLASVIVGLTELAQTIVRYFKDMQDLPKPSADTNYAQYHVSGFIGFGAATGSLFPVEMVSFTPRGCQMLTLCRCHRPGIATGTLFVIQTMGFIICGFLIPAFRGFHRLGRWYRHTFSSHNGVFVSSPLPNTSVVSL</sequence>
<evidence type="ECO:0000313" key="3">
    <source>
        <dbReference type="Proteomes" id="UP001175211"/>
    </source>
</evidence>
<dbReference type="RefSeq" id="XP_060331527.1">
    <property type="nucleotide sequence ID" value="XM_060473048.1"/>
</dbReference>
<feature type="transmembrane region" description="Helical" evidence="1">
    <location>
        <begin position="80"/>
        <end position="105"/>
    </location>
</feature>
<accession>A0AA39N5X9</accession>
<dbReference type="AlphaFoldDB" id="A0AA39N5X9"/>
<dbReference type="Proteomes" id="UP001175211">
    <property type="component" value="Unassembled WGS sequence"/>
</dbReference>
<reference evidence="2" key="1">
    <citation type="submission" date="2023-06" db="EMBL/GenBank/DDBJ databases">
        <authorList>
            <consortium name="Lawrence Berkeley National Laboratory"/>
            <person name="Ahrendt S."/>
            <person name="Sahu N."/>
            <person name="Indic B."/>
            <person name="Wong-Bajracharya J."/>
            <person name="Merenyi Z."/>
            <person name="Ke H.-M."/>
            <person name="Monk M."/>
            <person name="Kocsube S."/>
            <person name="Drula E."/>
            <person name="Lipzen A."/>
            <person name="Balint B."/>
            <person name="Henrissat B."/>
            <person name="Andreopoulos B."/>
            <person name="Martin F.M."/>
            <person name="Harder C.B."/>
            <person name="Rigling D."/>
            <person name="Ford K.L."/>
            <person name="Foster G.D."/>
            <person name="Pangilinan J."/>
            <person name="Papanicolaou A."/>
            <person name="Barry K."/>
            <person name="LaButti K."/>
            <person name="Viragh M."/>
            <person name="Koriabine M."/>
            <person name="Yan M."/>
            <person name="Riley R."/>
            <person name="Champramary S."/>
            <person name="Plett K.L."/>
            <person name="Tsai I.J."/>
            <person name="Slot J."/>
            <person name="Sipos G."/>
            <person name="Plett J."/>
            <person name="Nagy L.G."/>
            <person name="Grigoriev I.V."/>
        </authorList>
    </citation>
    <scope>NUCLEOTIDE SEQUENCE</scope>
    <source>
        <strain evidence="2">CCBAS 213</strain>
    </source>
</reference>
<feature type="non-terminal residue" evidence="2">
    <location>
        <position position="139"/>
    </location>
</feature>
<evidence type="ECO:0000313" key="2">
    <source>
        <dbReference type="EMBL" id="KAK0459301.1"/>
    </source>
</evidence>
<keyword evidence="3" id="KW-1185">Reference proteome</keyword>
<proteinExistence type="predicted"/>
<keyword evidence="1" id="KW-1133">Transmembrane helix</keyword>
<keyword evidence="1" id="KW-0472">Membrane</keyword>
<dbReference type="EMBL" id="JAUEPS010000015">
    <property type="protein sequence ID" value="KAK0459301.1"/>
    <property type="molecule type" value="Genomic_DNA"/>
</dbReference>
<feature type="transmembrane region" description="Helical" evidence="1">
    <location>
        <begin position="40"/>
        <end position="59"/>
    </location>
</feature>
<name>A0AA39N5X9_ARMTA</name>
<organism evidence="2 3">
    <name type="scientific">Armillaria tabescens</name>
    <name type="common">Ringless honey mushroom</name>
    <name type="synonym">Agaricus tabescens</name>
    <dbReference type="NCBI Taxonomy" id="1929756"/>
    <lineage>
        <taxon>Eukaryota</taxon>
        <taxon>Fungi</taxon>
        <taxon>Dikarya</taxon>
        <taxon>Basidiomycota</taxon>
        <taxon>Agaricomycotina</taxon>
        <taxon>Agaricomycetes</taxon>
        <taxon>Agaricomycetidae</taxon>
        <taxon>Agaricales</taxon>
        <taxon>Marasmiineae</taxon>
        <taxon>Physalacriaceae</taxon>
        <taxon>Desarmillaria</taxon>
    </lineage>
</organism>
<gene>
    <name evidence="2" type="ORF">EV420DRAFT_1539428</name>
</gene>
<comment type="caution">
    <text evidence="2">The sequence shown here is derived from an EMBL/GenBank/DDBJ whole genome shotgun (WGS) entry which is preliminary data.</text>
</comment>
<dbReference type="GeneID" id="85356596"/>
<evidence type="ECO:0000256" key="1">
    <source>
        <dbReference type="SAM" id="Phobius"/>
    </source>
</evidence>
<keyword evidence="1" id="KW-0812">Transmembrane</keyword>
<protein>
    <submittedName>
        <fullName evidence="2">Uncharacterized protein</fullName>
    </submittedName>
</protein>